<dbReference type="AlphaFoldDB" id="A0A502FVU3"/>
<feature type="binding site" evidence="6">
    <location>
        <position position="96"/>
    </location>
    <ligand>
        <name>Zn(2+)</name>
        <dbReference type="ChEBI" id="CHEBI:29105"/>
    </ligand>
</feature>
<gene>
    <name evidence="6 8" type="primary">msrB</name>
    <name evidence="8" type="ORF">EAH76_12615</name>
</gene>
<accession>A0A502FVU3</accession>
<feature type="domain" description="MsrB" evidence="7">
    <location>
        <begin position="8"/>
        <end position="130"/>
    </location>
</feature>
<evidence type="ECO:0000313" key="9">
    <source>
        <dbReference type="Proteomes" id="UP000319931"/>
    </source>
</evidence>
<dbReference type="Gene3D" id="2.170.150.20">
    <property type="entry name" value="Peptide methionine sulfoxide reductase"/>
    <property type="match status" value="1"/>
</dbReference>
<feature type="active site" description="Nucleophile" evidence="6">
    <location>
        <position position="119"/>
    </location>
</feature>
<dbReference type="InterPro" id="IPR002579">
    <property type="entry name" value="Met_Sox_Rdtase_MsrB_dom"/>
</dbReference>
<dbReference type="FunFam" id="2.170.150.20:FF:000001">
    <property type="entry name" value="Peptide methionine sulfoxide reductase MsrB"/>
    <property type="match status" value="1"/>
</dbReference>
<evidence type="ECO:0000313" key="8">
    <source>
        <dbReference type="EMBL" id="TPG53063.1"/>
    </source>
</evidence>
<dbReference type="InterPro" id="IPR011057">
    <property type="entry name" value="Mss4-like_sf"/>
</dbReference>
<dbReference type="OrthoDB" id="9785497at2"/>
<dbReference type="Proteomes" id="UP000319931">
    <property type="component" value="Unassembled WGS sequence"/>
</dbReference>
<reference evidence="8 9" key="1">
    <citation type="journal article" date="2019" name="Environ. Microbiol.">
        <title>Species interactions and distinct microbial communities in high Arctic permafrost affected cryosols are associated with the CH4 and CO2 gas fluxes.</title>
        <authorList>
            <person name="Altshuler I."/>
            <person name="Hamel J."/>
            <person name="Turney S."/>
            <person name="Magnuson E."/>
            <person name="Levesque R."/>
            <person name="Greer C."/>
            <person name="Whyte L.G."/>
        </authorList>
    </citation>
    <scope>NUCLEOTIDE SEQUENCE [LARGE SCALE GENOMIC DNA]</scope>
    <source>
        <strain evidence="8 9">E6.1</strain>
    </source>
</reference>
<comment type="catalytic activity">
    <reaction evidence="5 6">
        <text>L-methionyl-[protein] + [thioredoxin]-disulfide + H2O = L-methionyl-(R)-S-oxide-[protein] + [thioredoxin]-dithiol</text>
        <dbReference type="Rhea" id="RHEA:24164"/>
        <dbReference type="Rhea" id="RHEA-COMP:10698"/>
        <dbReference type="Rhea" id="RHEA-COMP:10700"/>
        <dbReference type="Rhea" id="RHEA-COMP:12313"/>
        <dbReference type="Rhea" id="RHEA-COMP:12314"/>
        <dbReference type="ChEBI" id="CHEBI:15377"/>
        <dbReference type="ChEBI" id="CHEBI:16044"/>
        <dbReference type="ChEBI" id="CHEBI:29950"/>
        <dbReference type="ChEBI" id="CHEBI:45764"/>
        <dbReference type="ChEBI" id="CHEBI:50058"/>
        <dbReference type="EC" id="1.8.4.12"/>
    </reaction>
</comment>
<dbReference type="PROSITE" id="PS51790">
    <property type="entry name" value="MSRB"/>
    <property type="match status" value="1"/>
</dbReference>
<evidence type="ECO:0000256" key="3">
    <source>
        <dbReference type="ARBA" id="ARBA00022833"/>
    </source>
</evidence>
<dbReference type="EMBL" id="RCZC01000003">
    <property type="protein sequence ID" value="TPG53063.1"/>
    <property type="molecule type" value="Genomic_DNA"/>
</dbReference>
<dbReference type="InterPro" id="IPR028427">
    <property type="entry name" value="Met_Sox_Rdtase_MsrB"/>
</dbReference>
<keyword evidence="9" id="KW-1185">Reference proteome</keyword>
<feature type="binding site" evidence="6">
    <location>
        <position position="50"/>
    </location>
    <ligand>
        <name>Zn(2+)</name>
        <dbReference type="ChEBI" id="CHEBI:29105"/>
    </ligand>
</feature>
<keyword evidence="4 6" id="KW-0560">Oxidoreductase</keyword>
<dbReference type="GO" id="GO:0030091">
    <property type="term" value="P:protein repair"/>
    <property type="evidence" value="ECO:0007669"/>
    <property type="project" value="InterPro"/>
</dbReference>
<dbReference type="HAMAP" id="MF_01400">
    <property type="entry name" value="MsrB"/>
    <property type="match status" value="1"/>
</dbReference>
<dbReference type="GO" id="GO:0006979">
    <property type="term" value="P:response to oxidative stress"/>
    <property type="evidence" value="ECO:0007669"/>
    <property type="project" value="InterPro"/>
</dbReference>
<evidence type="ECO:0000256" key="5">
    <source>
        <dbReference type="ARBA" id="ARBA00048488"/>
    </source>
</evidence>
<evidence type="ECO:0000256" key="1">
    <source>
        <dbReference type="ARBA" id="ARBA00007174"/>
    </source>
</evidence>
<comment type="cofactor">
    <cofactor evidence="6">
        <name>Zn(2+)</name>
        <dbReference type="ChEBI" id="CHEBI:29105"/>
    </cofactor>
    <text evidence="6">Binds 1 zinc ion per subunit. The zinc ion is important for the structural integrity of the protein.</text>
</comment>
<dbReference type="EC" id="1.8.4.12" evidence="6"/>
<proteinExistence type="inferred from homology"/>
<dbReference type="RefSeq" id="WP_140850632.1">
    <property type="nucleotide sequence ID" value="NZ_RCZC01000003.1"/>
</dbReference>
<dbReference type="GO" id="GO:0033743">
    <property type="term" value="F:peptide-methionine (R)-S-oxide reductase activity"/>
    <property type="evidence" value="ECO:0007669"/>
    <property type="project" value="UniProtKB-UniRule"/>
</dbReference>
<protein>
    <recommendedName>
        <fullName evidence="6">Peptide methionine sulfoxide reductase MsrB</fullName>
        <ecNumber evidence="6">1.8.4.12</ecNumber>
    </recommendedName>
    <alternativeName>
        <fullName evidence="6">Peptide-methionine (R)-S-oxide reductase</fullName>
    </alternativeName>
</protein>
<keyword evidence="3 6" id="KW-0862">Zinc</keyword>
<evidence type="ECO:0000256" key="2">
    <source>
        <dbReference type="ARBA" id="ARBA00022723"/>
    </source>
</evidence>
<dbReference type="SUPFAM" id="SSF51316">
    <property type="entry name" value="Mss4-like"/>
    <property type="match status" value="1"/>
</dbReference>
<keyword evidence="2 6" id="KW-0479">Metal-binding</keyword>
<organism evidence="8 9">
    <name type="scientific">Sphingomonas glacialis</name>
    <dbReference type="NCBI Taxonomy" id="658225"/>
    <lineage>
        <taxon>Bacteria</taxon>
        <taxon>Pseudomonadati</taxon>
        <taxon>Pseudomonadota</taxon>
        <taxon>Alphaproteobacteria</taxon>
        <taxon>Sphingomonadales</taxon>
        <taxon>Sphingomonadaceae</taxon>
        <taxon>Sphingomonas</taxon>
    </lineage>
</organism>
<comment type="similarity">
    <text evidence="1 6">Belongs to the MsrB Met sulfoxide reductase family.</text>
</comment>
<dbReference type="PANTHER" id="PTHR10173:SF52">
    <property type="entry name" value="METHIONINE-R-SULFOXIDE REDUCTASE B1"/>
    <property type="match status" value="1"/>
</dbReference>
<name>A0A502FVU3_9SPHN</name>
<dbReference type="Pfam" id="PF01641">
    <property type="entry name" value="SelR"/>
    <property type="match status" value="1"/>
</dbReference>
<feature type="binding site" evidence="6">
    <location>
        <position position="99"/>
    </location>
    <ligand>
        <name>Zn(2+)</name>
        <dbReference type="ChEBI" id="CHEBI:29105"/>
    </ligand>
</feature>
<evidence type="ECO:0000259" key="7">
    <source>
        <dbReference type="PROSITE" id="PS51790"/>
    </source>
</evidence>
<comment type="caution">
    <text evidence="8">The sequence shown here is derived from an EMBL/GenBank/DDBJ whole genome shotgun (WGS) entry which is preliminary data.</text>
</comment>
<dbReference type="NCBIfam" id="TIGR00357">
    <property type="entry name" value="peptide-methionine (R)-S-oxide reductase MsrB"/>
    <property type="match status" value="1"/>
</dbReference>
<evidence type="ECO:0000256" key="6">
    <source>
        <dbReference type="HAMAP-Rule" id="MF_01400"/>
    </source>
</evidence>
<dbReference type="PANTHER" id="PTHR10173">
    <property type="entry name" value="METHIONINE SULFOXIDE REDUCTASE"/>
    <property type="match status" value="1"/>
</dbReference>
<sequence length="140" mass="15505">MDHITLSETEWRKKLSPEAYHVLREAGTERAFSGRYDNNKADGIYRCGGCALPLFDSADKYDSGSGWPSFTQPISPEHVVEHSDVSHGMVRTEARCARCDGHLGHVFPDGPPPTGLRYCMNSLSLDFRGRESAGSDETKD</sequence>
<evidence type="ECO:0000256" key="4">
    <source>
        <dbReference type="ARBA" id="ARBA00023002"/>
    </source>
</evidence>
<dbReference type="GO" id="GO:0008270">
    <property type="term" value="F:zinc ion binding"/>
    <property type="evidence" value="ECO:0007669"/>
    <property type="project" value="UniProtKB-UniRule"/>
</dbReference>
<feature type="binding site" evidence="6">
    <location>
        <position position="47"/>
    </location>
    <ligand>
        <name>Zn(2+)</name>
        <dbReference type="ChEBI" id="CHEBI:29105"/>
    </ligand>
</feature>
<dbReference type="GO" id="GO:0005737">
    <property type="term" value="C:cytoplasm"/>
    <property type="evidence" value="ECO:0007669"/>
    <property type="project" value="TreeGrafter"/>
</dbReference>